<evidence type="ECO:0000313" key="2">
    <source>
        <dbReference type="EMBL" id="GGP13349.1"/>
    </source>
</evidence>
<keyword evidence="3" id="KW-1185">Reference proteome</keyword>
<dbReference type="SUPFAM" id="SSF53474">
    <property type="entry name" value="alpha/beta-Hydrolases"/>
    <property type="match status" value="1"/>
</dbReference>
<dbReference type="PRINTS" id="PR00111">
    <property type="entry name" value="ABHYDROLASE"/>
</dbReference>
<evidence type="ECO:0000259" key="1">
    <source>
        <dbReference type="Pfam" id="PF00561"/>
    </source>
</evidence>
<dbReference type="PANTHER" id="PTHR43194">
    <property type="entry name" value="HYDROLASE ALPHA/BETA FOLD FAMILY"/>
    <property type="match status" value="1"/>
</dbReference>
<dbReference type="InterPro" id="IPR050228">
    <property type="entry name" value="Carboxylesterase_BioH"/>
</dbReference>
<dbReference type="PANTHER" id="PTHR43194:SF2">
    <property type="entry name" value="PEROXISOMAL MEMBRANE PROTEIN LPX1"/>
    <property type="match status" value="1"/>
</dbReference>
<accession>A0A918AAB7</accession>
<dbReference type="InterPro" id="IPR000073">
    <property type="entry name" value="AB_hydrolase_1"/>
</dbReference>
<dbReference type="RefSeq" id="WP_189142549.1">
    <property type="nucleotide sequence ID" value="NZ_BMNK01000014.1"/>
</dbReference>
<name>A0A918AAB7_9ACTN</name>
<gene>
    <name evidence="2" type="primary">mhpC</name>
    <name evidence="2" type="ORF">GCM10012278_64760</name>
</gene>
<reference evidence="2" key="1">
    <citation type="journal article" date="2014" name="Int. J. Syst. Evol. Microbiol.">
        <title>Complete genome sequence of Corynebacterium casei LMG S-19264T (=DSM 44701T), isolated from a smear-ripened cheese.</title>
        <authorList>
            <consortium name="US DOE Joint Genome Institute (JGI-PGF)"/>
            <person name="Walter F."/>
            <person name="Albersmeier A."/>
            <person name="Kalinowski J."/>
            <person name="Ruckert C."/>
        </authorList>
    </citation>
    <scope>NUCLEOTIDE SEQUENCE</scope>
    <source>
        <strain evidence="2">CGMCC 4.7430</strain>
    </source>
</reference>
<proteinExistence type="predicted"/>
<comment type="caution">
    <text evidence="2">The sequence shown here is derived from an EMBL/GenBank/DDBJ whole genome shotgun (WGS) entry which is preliminary data.</text>
</comment>
<evidence type="ECO:0000313" key="3">
    <source>
        <dbReference type="Proteomes" id="UP000660745"/>
    </source>
</evidence>
<dbReference type="AlphaFoldDB" id="A0A918AAB7"/>
<feature type="domain" description="AB hydrolase-1" evidence="1">
    <location>
        <begin position="24"/>
        <end position="255"/>
    </location>
</feature>
<reference evidence="2" key="2">
    <citation type="submission" date="2020-09" db="EMBL/GenBank/DDBJ databases">
        <authorList>
            <person name="Sun Q."/>
            <person name="Zhou Y."/>
        </authorList>
    </citation>
    <scope>NUCLEOTIDE SEQUENCE</scope>
    <source>
        <strain evidence="2">CGMCC 4.7430</strain>
    </source>
</reference>
<dbReference type="Proteomes" id="UP000660745">
    <property type="component" value="Unassembled WGS sequence"/>
</dbReference>
<dbReference type="EMBL" id="BMNK01000014">
    <property type="protein sequence ID" value="GGP13349.1"/>
    <property type="molecule type" value="Genomic_DNA"/>
</dbReference>
<dbReference type="GO" id="GO:0016787">
    <property type="term" value="F:hydrolase activity"/>
    <property type="evidence" value="ECO:0007669"/>
    <property type="project" value="UniProtKB-KW"/>
</dbReference>
<dbReference type="Gene3D" id="3.40.50.1820">
    <property type="entry name" value="alpha/beta hydrolase"/>
    <property type="match status" value="1"/>
</dbReference>
<dbReference type="InterPro" id="IPR029058">
    <property type="entry name" value="AB_hydrolase_fold"/>
</dbReference>
<dbReference type="Pfam" id="PF00561">
    <property type="entry name" value="Abhydrolase_1"/>
    <property type="match status" value="1"/>
</dbReference>
<organism evidence="2 3">
    <name type="scientific">Nonomuraea glycinis</name>
    <dbReference type="NCBI Taxonomy" id="2047744"/>
    <lineage>
        <taxon>Bacteria</taxon>
        <taxon>Bacillati</taxon>
        <taxon>Actinomycetota</taxon>
        <taxon>Actinomycetes</taxon>
        <taxon>Streptosporangiales</taxon>
        <taxon>Streptosporangiaceae</taxon>
        <taxon>Nonomuraea</taxon>
    </lineage>
</organism>
<protein>
    <submittedName>
        <fullName evidence="2">4,5-9,10-diseco-3-hydroxy-5,9, 17-trioxoandrosta-1(10),2-diene-4-oate hydrolase</fullName>
    </submittedName>
</protein>
<keyword evidence="2" id="KW-0378">Hydrolase</keyword>
<sequence length="269" mass="28317">MPEPRRVAAAGLDLAYRELGAGRPTLVLHGGGPGCAAWTDFAPVAEALAPGRRLIFLDLPQFGESPVPVIGEPVFGYHAGQVLAVLDRLGLAEVDLVCQSFGGSVALRLAALAPNRVGRIVATGSAPTPPDGGVTGPAIRDAYYGGDGPSEAKMAELIGAHEFHDRARVPAETVRARYRASVRPEYLAVATDTAARGAPEDLAGLLPRVDRPVLLLWGAGDPFAGPSYALGLTRLLPRADLHVLARTSHHPQQERPRAYAAAVRAFLDR</sequence>